<gene>
    <name evidence="1" type="ORF">DAPPUDRAFT_323613</name>
</gene>
<reference evidence="1 2" key="1">
    <citation type="journal article" date="2011" name="Science">
        <title>The ecoresponsive genome of Daphnia pulex.</title>
        <authorList>
            <person name="Colbourne J.K."/>
            <person name="Pfrender M.E."/>
            <person name="Gilbert D."/>
            <person name="Thomas W.K."/>
            <person name="Tucker A."/>
            <person name="Oakley T.H."/>
            <person name="Tokishita S."/>
            <person name="Aerts A."/>
            <person name="Arnold G.J."/>
            <person name="Basu M.K."/>
            <person name="Bauer D.J."/>
            <person name="Caceres C.E."/>
            <person name="Carmel L."/>
            <person name="Casola C."/>
            <person name="Choi J.H."/>
            <person name="Detter J.C."/>
            <person name="Dong Q."/>
            <person name="Dusheyko S."/>
            <person name="Eads B.D."/>
            <person name="Frohlich T."/>
            <person name="Geiler-Samerotte K.A."/>
            <person name="Gerlach D."/>
            <person name="Hatcher P."/>
            <person name="Jogdeo S."/>
            <person name="Krijgsveld J."/>
            <person name="Kriventseva E.V."/>
            <person name="Kultz D."/>
            <person name="Laforsch C."/>
            <person name="Lindquist E."/>
            <person name="Lopez J."/>
            <person name="Manak J.R."/>
            <person name="Muller J."/>
            <person name="Pangilinan J."/>
            <person name="Patwardhan R.P."/>
            <person name="Pitluck S."/>
            <person name="Pritham E.J."/>
            <person name="Rechtsteiner A."/>
            <person name="Rho M."/>
            <person name="Rogozin I.B."/>
            <person name="Sakarya O."/>
            <person name="Salamov A."/>
            <person name="Schaack S."/>
            <person name="Shapiro H."/>
            <person name="Shiga Y."/>
            <person name="Skalitzky C."/>
            <person name="Smith Z."/>
            <person name="Souvorov A."/>
            <person name="Sung W."/>
            <person name="Tang Z."/>
            <person name="Tsuchiya D."/>
            <person name="Tu H."/>
            <person name="Vos H."/>
            <person name="Wang M."/>
            <person name="Wolf Y.I."/>
            <person name="Yamagata H."/>
            <person name="Yamada T."/>
            <person name="Ye Y."/>
            <person name="Shaw J.R."/>
            <person name="Andrews J."/>
            <person name="Crease T.J."/>
            <person name="Tang H."/>
            <person name="Lucas S.M."/>
            <person name="Robertson H.M."/>
            <person name="Bork P."/>
            <person name="Koonin E.V."/>
            <person name="Zdobnov E.M."/>
            <person name="Grigoriev I.V."/>
            <person name="Lynch M."/>
            <person name="Boore J.L."/>
        </authorList>
    </citation>
    <scope>NUCLEOTIDE SEQUENCE [LARGE SCALE GENOMIC DNA]</scope>
</reference>
<organism evidence="1 2">
    <name type="scientific">Daphnia pulex</name>
    <name type="common">Water flea</name>
    <dbReference type="NCBI Taxonomy" id="6669"/>
    <lineage>
        <taxon>Eukaryota</taxon>
        <taxon>Metazoa</taxon>
        <taxon>Ecdysozoa</taxon>
        <taxon>Arthropoda</taxon>
        <taxon>Crustacea</taxon>
        <taxon>Branchiopoda</taxon>
        <taxon>Diplostraca</taxon>
        <taxon>Cladocera</taxon>
        <taxon>Anomopoda</taxon>
        <taxon>Daphniidae</taxon>
        <taxon>Daphnia</taxon>
    </lineage>
</organism>
<accession>E9GZA5</accession>
<dbReference type="InParanoid" id="E9GZA5"/>
<sequence>MSLLAKTKNKPRKQVTREQMFTESMMLFRSMANTLQDLSLPSYQKNMRMLTQIHSYIMEMRSFHLTLSASASGPVSVQEEPLVDLADAARAVTTTQFTTPEELGLGEVGPAPC</sequence>
<name>E9GZA5_DAPPU</name>
<dbReference type="Proteomes" id="UP000000305">
    <property type="component" value="Unassembled WGS sequence"/>
</dbReference>
<dbReference type="HOGENOM" id="CLU_2135982_0_0_1"/>
<dbReference type="AlphaFoldDB" id="E9GZA5"/>
<dbReference type="EMBL" id="GL732577">
    <property type="protein sequence ID" value="EFX75192.1"/>
    <property type="molecule type" value="Genomic_DNA"/>
</dbReference>
<evidence type="ECO:0000313" key="2">
    <source>
        <dbReference type="Proteomes" id="UP000000305"/>
    </source>
</evidence>
<proteinExistence type="predicted"/>
<dbReference type="KEGG" id="dpx:DAPPUDRAFT_323613"/>
<evidence type="ECO:0000313" key="1">
    <source>
        <dbReference type="EMBL" id="EFX75192.1"/>
    </source>
</evidence>
<protein>
    <submittedName>
        <fullName evidence="1">Uncharacterized protein</fullName>
    </submittedName>
</protein>
<keyword evidence="2" id="KW-1185">Reference proteome</keyword>